<dbReference type="OrthoDB" id="8595802at2"/>
<proteinExistence type="predicted"/>
<evidence type="ECO:0000313" key="3">
    <source>
        <dbReference type="Proteomes" id="UP000185598"/>
    </source>
</evidence>
<comment type="caution">
    <text evidence="2">The sequence shown here is derived from an EMBL/GenBank/DDBJ whole genome shotgun (WGS) entry which is preliminary data.</text>
</comment>
<gene>
    <name evidence="2" type="ORF">BJF91_16675</name>
    <name evidence="1" type="ORF">GGQ71_004352</name>
</gene>
<evidence type="ECO:0000313" key="4">
    <source>
        <dbReference type="Proteomes" id="UP000544107"/>
    </source>
</evidence>
<dbReference type="Proteomes" id="UP000544107">
    <property type="component" value="Unassembled WGS sequence"/>
</dbReference>
<dbReference type="AlphaFoldDB" id="A0A1Q9A9W0"/>
<organism evidence="2 3">
    <name type="scientific">Allorhizobium taibaishanense</name>
    <dbReference type="NCBI Taxonomy" id="887144"/>
    <lineage>
        <taxon>Bacteria</taxon>
        <taxon>Pseudomonadati</taxon>
        <taxon>Pseudomonadota</taxon>
        <taxon>Alphaproteobacteria</taxon>
        <taxon>Hyphomicrobiales</taxon>
        <taxon>Rhizobiaceae</taxon>
        <taxon>Rhizobium/Agrobacterium group</taxon>
        <taxon>Allorhizobium</taxon>
    </lineage>
</organism>
<evidence type="ECO:0000313" key="1">
    <source>
        <dbReference type="EMBL" id="MBB4010055.1"/>
    </source>
</evidence>
<dbReference type="STRING" id="887144.BJF91_16675"/>
<reference evidence="2 3" key="1">
    <citation type="submission" date="2016-09" db="EMBL/GenBank/DDBJ databases">
        <title>Rhizobium oryziradicis sp. nov., isolated from the root of rice.</title>
        <authorList>
            <person name="Zhao J."/>
            <person name="Zhang X."/>
        </authorList>
    </citation>
    <scope>NUCLEOTIDE SEQUENCE [LARGE SCALE GENOMIC DNA]</scope>
    <source>
        <strain evidence="2 3">14971</strain>
    </source>
</reference>
<evidence type="ECO:0000313" key="2">
    <source>
        <dbReference type="EMBL" id="OLP51663.1"/>
    </source>
</evidence>
<dbReference type="EMBL" id="JACIED010000006">
    <property type="protein sequence ID" value="MBB4010055.1"/>
    <property type="molecule type" value="Genomic_DNA"/>
</dbReference>
<reference evidence="1 4" key="2">
    <citation type="submission" date="2020-08" db="EMBL/GenBank/DDBJ databases">
        <title>Genomic Encyclopedia of Type Strains, Phase IV (KMG-IV): sequencing the most valuable type-strain genomes for metagenomic binning, comparative biology and taxonomic classification.</title>
        <authorList>
            <person name="Goeker M."/>
        </authorList>
    </citation>
    <scope>NUCLEOTIDE SEQUENCE [LARGE SCALE GENOMIC DNA]</scope>
    <source>
        <strain evidence="1 4">DSM 100021</strain>
    </source>
</reference>
<protein>
    <submittedName>
        <fullName evidence="2">Uncharacterized protein</fullName>
    </submittedName>
</protein>
<dbReference type="RefSeq" id="WP_075613357.1">
    <property type="nucleotide sequence ID" value="NZ_JACIED010000006.1"/>
</dbReference>
<dbReference type="EMBL" id="MKIN01000019">
    <property type="protein sequence ID" value="OLP51663.1"/>
    <property type="molecule type" value="Genomic_DNA"/>
</dbReference>
<dbReference type="Proteomes" id="UP000185598">
    <property type="component" value="Unassembled WGS sequence"/>
</dbReference>
<keyword evidence="3" id="KW-1185">Reference proteome</keyword>
<name>A0A1Q9A9W0_9HYPH</name>
<accession>A0A1Q9A9W0</accession>
<sequence length="107" mass="12060">MIALVLRYSIAVVMSFLGLAEPLFAQTADLPQEVRAFISRRDNCDHFRGEASDDANRRAEIDRELRRLCSGSDAELARLMRRYAGNKVILDLLNQYDPDIEGEGSAE</sequence>